<name>A0A286E5E6_9NEIS</name>
<dbReference type="AlphaFoldDB" id="A0A286E5E6"/>
<keyword evidence="1" id="KW-1133">Transmembrane helix</keyword>
<gene>
    <name evidence="2" type="ORF">SAMN02746062_00505</name>
</gene>
<protein>
    <submittedName>
        <fullName evidence="2">Uncharacterized protein</fullName>
    </submittedName>
</protein>
<reference evidence="2 3" key="1">
    <citation type="submission" date="2017-09" db="EMBL/GenBank/DDBJ databases">
        <authorList>
            <person name="Ehlers B."/>
            <person name="Leendertz F.H."/>
        </authorList>
    </citation>
    <scope>NUCLEOTIDE SEQUENCE [LARGE SCALE GENOMIC DNA]</scope>
    <source>
        <strain evidence="2 3">DSM 16848</strain>
    </source>
</reference>
<dbReference type="RefSeq" id="WP_097113588.1">
    <property type="nucleotide sequence ID" value="NZ_CP083931.1"/>
</dbReference>
<organism evidence="2 3">
    <name type="scientific">Alysiella filiformis DSM 16848</name>
    <dbReference type="NCBI Taxonomy" id="1120981"/>
    <lineage>
        <taxon>Bacteria</taxon>
        <taxon>Pseudomonadati</taxon>
        <taxon>Pseudomonadota</taxon>
        <taxon>Betaproteobacteria</taxon>
        <taxon>Neisseriales</taxon>
        <taxon>Neisseriaceae</taxon>
        <taxon>Alysiella</taxon>
    </lineage>
</organism>
<evidence type="ECO:0000313" key="3">
    <source>
        <dbReference type="Proteomes" id="UP000219669"/>
    </source>
</evidence>
<proteinExistence type="predicted"/>
<accession>A0A286E5E6</accession>
<dbReference type="OrthoDB" id="3520547at2"/>
<feature type="transmembrane region" description="Helical" evidence="1">
    <location>
        <begin position="6"/>
        <end position="26"/>
    </location>
</feature>
<evidence type="ECO:0000313" key="2">
    <source>
        <dbReference type="EMBL" id="SOD66122.1"/>
    </source>
</evidence>
<feature type="transmembrane region" description="Helical" evidence="1">
    <location>
        <begin position="151"/>
        <end position="170"/>
    </location>
</feature>
<dbReference type="Proteomes" id="UP000219669">
    <property type="component" value="Unassembled WGS sequence"/>
</dbReference>
<keyword evidence="3" id="KW-1185">Reference proteome</keyword>
<sequence length="176" mass="20422">MSRVSRPVLMFAFVSLLIVLSGFLFLSDERKSVEPNIIKAPTAQATLTWRKMHKSGYGSYLIISNKNIGMYEVYCYRELCGNYPEHSEMSFEIKNLGLVSWDYPSGAYHFLTHAELYDENRLIASYQMKDEEILKRINQIKEENHKAYSSSLRTILLGLFVLILVLWQKFFADGDD</sequence>
<keyword evidence="1" id="KW-0472">Membrane</keyword>
<dbReference type="EMBL" id="OCNF01000003">
    <property type="protein sequence ID" value="SOD66122.1"/>
    <property type="molecule type" value="Genomic_DNA"/>
</dbReference>
<evidence type="ECO:0000256" key="1">
    <source>
        <dbReference type="SAM" id="Phobius"/>
    </source>
</evidence>
<keyword evidence="1" id="KW-0812">Transmembrane</keyword>